<dbReference type="EMBL" id="UYYA01004106">
    <property type="protein sequence ID" value="VDM59609.1"/>
    <property type="molecule type" value="Genomic_DNA"/>
</dbReference>
<organism evidence="3">
    <name type="scientific">Angiostrongylus costaricensis</name>
    <name type="common">Nematode worm</name>
    <dbReference type="NCBI Taxonomy" id="334426"/>
    <lineage>
        <taxon>Eukaryota</taxon>
        <taxon>Metazoa</taxon>
        <taxon>Ecdysozoa</taxon>
        <taxon>Nematoda</taxon>
        <taxon>Chromadorea</taxon>
        <taxon>Rhabditida</taxon>
        <taxon>Rhabditina</taxon>
        <taxon>Rhabditomorpha</taxon>
        <taxon>Strongyloidea</taxon>
        <taxon>Metastrongylidae</taxon>
        <taxon>Angiostrongylus</taxon>
    </lineage>
</organism>
<name>A0A0R3PRC1_ANGCS</name>
<evidence type="ECO:0000313" key="3">
    <source>
        <dbReference type="WBParaSite" id="ACOC_0000802301-mRNA-1"/>
    </source>
</evidence>
<dbReference type="OrthoDB" id="5867472at2759"/>
<reference evidence="3" key="1">
    <citation type="submission" date="2017-02" db="UniProtKB">
        <authorList>
            <consortium name="WormBaseParasite"/>
        </authorList>
    </citation>
    <scope>IDENTIFICATION</scope>
</reference>
<dbReference type="Proteomes" id="UP000267027">
    <property type="component" value="Unassembled WGS sequence"/>
</dbReference>
<protein>
    <submittedName>
        <fullName evidence="1 3">Uncharacterized protein</fullName>
    </submittedName>
</protein>
<sequence length="137" mass="15053">MGESVGEGVEPKPCFLMDCFTDHYAINFPHPLPSITDITCRPADGRVTRAVATSSSISPYRVQELSSERAAQWVLLVLLTRRGSYLSFKVFVKNFDHPAGGLSAVRLTSRGIPSLTVLVHCLSFILINSPAHRIIDI</sequence>
<dbReference type="AlphaFoldDB" id="A0A0R3PRC1"/>
<gene>
    <name evidence="1" type="ORF">ACOC_LOCUS8024</name>
</gene>
<keyword evidence="2" id="KW-1185">Reference proteome</keyword>
<reference evidence="1 2" key="2">
    <citation type="submission" date="2018-11" db="EMBL/GenBank/DDBJ databases">
        <authorList>
            <consortium name="Pathogen Informatics"/>
        </authorList>
    </citation>
    <scope>NUCLEOTIDE SEQUENCE [LARGE SCALE GENOMIC DNA]</scope>
    <source>
        <strain evidence="1 2">Costa Rica</strain>
    </source>
</reference>
<accession>A0A0R3PRC1</accession>
<evidence type="ECO:0000313" key="1">
    <source>
        <dbReference type="EMBL" id="VDM59609.1"/>
    </source>
</evidence>
<evidence type="ECO:0000313" key="2">
    <source>
        <dbReference type="Proteomes" id="UP000267027"/>
    </source>
</evidence>
<proteinExistence type="predicted"/>
<dbReference type="WBParaSite" id="ACOC_0000802301-mRNA-1">
    <property type="protein sequence ID" value="ACOC_0000802301-mRNA-1"/>
    <property type="gene ID" value="ACOC_0000802301"/>
</dbReference>